<feature type="compositionally biased region" description="Gly residues" evidence="3">
    <location>
        <begin position="267"/>
        <end position="276"/>
    </location>
</feature>
<gene>
    <name evidence="6" type="ORF">WKW79_27570</name>
</gene>
<reference evidence="6 7" key="1">
    <citation type="submission" date="2024-03" db="EMBL/GenBank/DDBJ databases">
        <title>Novel species of the genus Variovorax.</title>
        <authorList>
            <person name="Liu Q."/>
            <person name="Xin Y.-H."/>
        </authorList>
    </citation>
    <scope>NUCLEOTIDE SEQUENCE [LARGE SCALE GENOMIC DNA]</scope>
    <source>
        <strain evidence="6 7">KACC 18901</strain>
    </source>
</reference>
<keyword evidence="4" id="KW-0732">Signal</keyword>
<dbReference type="RefSeq" id="WP_340338420.1">
    <property type="nucleotide sequence ID" value="NZ_JBBKZS010000016.1"/>
</dbReference>
<keyword evidence="7" id="KW-1185">Reference proteome</keyword>
<dbReference type="Proteomes" id="UP001367030">
    <property type="component" value="Unassembled WGS sequence"/>
</dbReference>
<feature type="domain" description="PilY1 beta-propeller" evidence="5">
    <location>
        <begin position="994"/>
        <end position="1383"/>
    </location>
</feature>
<feature type="region of interest" description="Disordered" evidence="3">
    <location>
        <begin position="251"/>
        <end position="276"/>
    </location>
</feature>
<dbReference type="InterPro" id="IPR008707">
    <property type="entry name" value="B-propeller_PilY1"/>
</dbReference>
<dbReference type="EMBL" id="JBBKZS010000016">
    <property type="protein sequence ID" value="MEJ8858357.1"/>
    <property type="molecule type" value="Genomic_DNA"/>
</dbReference>
<evidence type="ECO:0000256" key="4">
    <source>
        <dbReference type="SAM" id="SignalP"/>
    </source>
</evidence>
<organism evidence="6 7">
    <name type="scientific">Variovorax robiniae</name>
    <dbReference type="NCBI Taxonomy" id="1836199"/>
    <lineage>
        <taxon>Bacteria</taxon>
        <taxon>Pseudomonadati</taxon>
        <taxon>Pseudomonadota</taxon>
        <taxon>Betaproteobacteria</taxon>
        <taxon>Burkholderiales</taxon>
        <taxon>Comamonadaceae</taxon>
        <taxon>Variovorax</taxon>
    </lineage>
</organism>
<proteinExistence type="predicted"/>
<evidence type="ECO:0000313" key="7">
    <source>
        <dbReference type="Proteomes" id="UP001367030"/>
    </source>
</evidence>
<feature type="chain" id="PRO_5046002462" evidence="4">
    <location>
        <begin position="32"/>
        <end position="1547"/>
    </location>
</feature>
<keyword evidence="2" id="KW-0106">Calcium</keyword>
<evidence type="ECO:0000256" key="2">
    <source>
        <dbReference type="ARBA" id="ARBA00022837"/>
    </source>
</evidence>
<feature type="signal peptide" evidence="4">
    <location>
        <begin position="1"/>
        <end position="31"/>
    </location>
</feature>
<feature type="compositionally biased region" description="Polar residues" evidence="3">
    <location>
        <begin position="251"/>
        <end position="264"/>
    </location>
</feature>
<accession>A0ABU8XER2</accession>
<evidence type="ECO:0000256" key="3">
    <source>
        <dbReference type="SAM" id="MobiDB-lite"/>
    </source>
</evidence>
<keyword evidence="1" id="KW-0479">Metal-binding</keyword>
<evidence type="ECO:0000256" key="1">
    <source>
        <dbReference type="ARBA" id="ARBA00022723"/>
    </source>
</evidence>
<sequence>MNARTQNRWLMCALGAMVLLATGFFTTSASAVNLTPLPPYLTETKGSPMVMLNLSRDHQLSYKAYNEFSDLDGDGVIETQYSHSYKYYGYFDNQRCYSYDTAANVYVPTRKVDATNYCNYGSGTNEWSGNFLNWATMTRMDVIRRILYGGMRSTDTTPNTILERAHLPTDAHAFAKYYNNTDINKLTPFTPTTNEITICNATFRNGSLQFSHDAPGPPAMLVASGNYSLWNSNERWQCYWAEDKGASNGNNSSVTGLTAGGSNPSRGSGGQALGPGGSGLSAGTYTVRVQVCKTGLDLTTANPNSWTFTEDEKNRCKLYPNGNYKPVGLLQKYGERNEAGFGLMTGSYQKNISGGVLRKNVAPFAPEVDLPSGIFNNVDGIVSTLNKLRIYGYDYGDGTYLGNDQCDFGLIGLVEGRCASWGNPIGEIYLESLRYLAGGAPTGDFNTSGGKDAALGLTVAAWTDPFADSTVATFGAVSCRASSVVNFNASVSSYDNDQWASATGVRGLSQAIVTTLTNEIGSAEGLYATGKKWTVGRTTGNTNNLCSDKTISALADSVGICPEAPTGYGGFLMAGAAQYAHTNRIRDTATPLGAIFTDAFKVDTYGVALATSTPRIKIPVPNQAGKFVVIQPAMRLFSGTGGGGALVDFRVVNQSATSGKFVVQWEDSEQGGDYDQDMWGTLEYTVNVLNGTIAVKTYAAFQSTPYALGFGYAIAGTDKDGVHMHSGINGATYADPNPPVTVTPATNLSGGGCNGCYVQQGATTATFTMSGVTGEALRDPMWYAAKYGGFDRNVVSNYISGSVLPVNAWDSKKVDGSDGSDGIPDKYFYAIDPAQLERSLASVFKAVFTAGGAAPAAATTSRTQTGGYVYASTYNVKPKTVGSAIDADNSGEFARYSFDANGVVRLTEDWKAGTLLTTALSGLGWNGNRTVLTLRDTGPVAFRWGNLSTTQQTALNTNPANGVVDTNGSSRLDWLRGDASNESATGYRIRTSRLGAIINSTPWYVGTPSAGYTNAQYGGGYGAFRTGIVAANGNNARAAVFVGANDGMLHAFDGNDGRELFAYLPRAFYTTTSAPPYSKLTALTAKDFYLGESTERLTMDGSVMAADVKLGSNWATYLFGAFGRGAKGVYALDVTKPHTINETSGANLVKWEFTDASETAPSDMGYITGRTNSRSNGQPFQSGYMANGKWAAIYGNGYNSATGRAALYILFADGPASAGATSWVAGTEFIKIVTPVVTGDGADNGLASPTAIDTNNDGIIDRIYAGDLKGNVWKFDVSNANPANWKIANVDGSNNPVPLYKATTLVGTVTTPQPITTPITTFPNPQGGYQLVFGTGKALESNDYPMTSVYTNTMYGIYDKPGTTGTLTTGKTNLVQQTLTDTSGIRYITSATVSYTGGKLGWYANLPVTSEGVVFNPFGEDTNRVNIRSLAPAATSNGCRFDGNSFDMALDPINGVAIPGAVPGVTTAGAVGISNLNYFEGASGGQFRIPATPPPNPDGSAGTPGVCAGQCLFRSIISAGDGTLRTVNRCGACTDGRITWREIFRNR</sequence>
<dbReference type="Pfam" id="PF05567">
    <property type="entry name" value="T4P_PilY1"/>
    <property type="match status" value="1"/>
</dbReference>
<protein>
    <submittedName>
        <fullName evidence="6">PilC/PilY family type IV pilus protein</fullName>
    </submittedName>
</protein>
<evidence type="ECO:0000313" key="6">
    <source>
        <dbReference type="EMBL" id="MEJ8858357.1"/>
    </source>
</evidence>
<evidence type="ECO:0000259" key="5">
    <source>
        <dbReference type="Pfam" id="PF05567"/>
    </source>
</evidence>
<comment type="caution">
    <text evidence="6">The sequence shown here is derived from an EMBL/GenBank/DDBJ whole genome shotgun (WGS) entry which is preliminary data.</text>
</comment>
<name>A0ABU8XER2_9BURK</name>